<evidence type="ECO:0000313" key="2">
    <source>
        <dbReference type="Proteomes" id="UP000179145"/>
    </source>
</evidence>
<dbReference type="OrthoDB" id="8060768at2"/>
<keyword evidence="2" id="KW-1185">Reference proteome</keyword>
<dbReference type="STRING" id="153496.A0U89_09210"/>
<reference evidence="1 2" key="1">
    <citation type="journal article" date="2016" name="Microb. Cell Fact.">
        <title>Dissection of exopolysaccharide biosynthesis in Kozakia baliensis.</title>
        <authorList>
            <person name="Brandt J.U."/>
            <person name="Jakob F."/>
            <person name="Behr J."/>
            <person name="Geissler A.J."/>
            <person name="Vogel R.F."/>
        </authorList>
    </citation>
    <scope>NUCLEOTIDE SEQUENCE [LARGE SCALE GENOMIC DNA]</scope>
    <source>
        <strain evidence="1 2">DSM 14400</strain>
    </source>
</reference>
<accession>A0A1D8UUG8</accession>
<evidence type="ECO:0000313" key="1">
    <source>
        <dbReference type="EMBL" id="AOX17283.1"/>
    </source>
</evidence>
<protein>
    <submittedName>
        <fullName evidence="1">Uncharacterized protein</fullName>
    </submittedName>
</protein>
<gene>
    <name evidence="1" type="ORF">A0U89_09210</name>
</gene>
<sequence length="123" mass="13876">MSETPQAEDRGWVVRIIDHSGASEDDIVEEIKDFQDILHANAFARAYVRDSIERGRVGGAVGREVLENWFAFGEDAIVVDAEDEGWKSANELDEFAATPATPMERDWRAIDPRRLVEDDEAEL</sequence>
<dbReference type="Proteomes" id="UP000179145">
    <property type="component" value="Chromosome"/>
</dbReference>
<organism evidence="1 2">
    <name type="scientific">Kozakia baliensis</name>
    <dbReference type="NCBI Taxonomy" id="153496"/>
    <lineage>
        <taxon>Bacteria</taxon>
        <taxon>Pseudomonadati</taxon>
        <taxon>Pseudomonadota</taxon>
        <taxon>Alphaproteobacteria</taxon>
        <taxon>Acetobacterales</taxon>
        <taxon>Acetobacteraceae</taxon>
        <taxon>Kozakia</taxon>
    </lineage>
</organism>
<proteinExistence type="predicted"/>
<dbReference type="eggNOG" id="ENOG502ZPM6">
    <property type="taxonomic scope" value="Bacteria"/>
</dbReference>
<dbReference type="AlphaFoldDB" id="A0A1D8UUG8"/>
<dbReference type="EMBL" id="CP014674">
    <property type="protein sequence ID" value="AOX17283.1"/>
    <property type="molecule type" value="Genomic_DNA"/>
</dbReference>
<name>A0A1D8UUG8_9PROT</name>
<dbReference type="RefSeq" id="WP_029606009.1">
    <property type="nucleotide sequence ID" value="NZ_BJVW01000001.1"/>
</dbReference>
<dbReference type="KEGG" id="kba:A0U89_09210"/>